<dbReference type="EMBL" id="PGGS01000083">
    <property type="protein sequence ID" value="PNH09637.1"/>
    <property type="molecule type" value="Genomic_DNA"/>
</dbReference>
<keyword evidence="3" id="KW-1185">Reference proteome</keyword>
<dbReference type="Proteomes" id="UP000236333">
    <property type="component" value="Unassembled WGS sequence"/>
</dbReference>
<evidence type="ECO:0000313" key="3">
    <source>
        <dbReference type="Proteomes" id="UP000236333"/>
    </source>
</evidence>
<gene>
    <name evidence="2" type="ORF">TSOC_003715</name>
</gene>
<feature type="region of interest" description="Disordered" evidence="1">
    <location>
        <begin position="287"/>
        <end position="336"/>
    </location>
</feature>
<comment type="caution">
    <text evidence="2">The sequence shown here is derived from an EMBL/GenBank/DDBJ whole genome shotgun (WGS) entry which is preliminary data.</text>
</comment>
<name>A0A2J8AAV6_9CHLO</name>
<accession>A0A2J8AAV6</accession>
<sequence>MRRRQADRARVPAPRRVVQRRVALLWHARRITQTHRAWIVHVGTAGNESADFVQASVANGFVKSKAMQRRQLHLQLPVAGGALLCLQRRLRHLAAKRRQLRPQLAEGLAVATLRCLSVLAGGRQLRLQLSHPLQRLGRRLARASAAEGEAGRGGLRGAHVLPAGGLHAGQAALQGSGEGTSIPLHPKVPNPNPCRSPLASRHVSVAASASPLCLASAPAASANGKPMLASCSSLEAKSAACMRGSSLRPSRDVPLPARSPAPVCDTFIALAEPSAAAAGVTPVATSCFTDDSPGSSPACDGGSSRERVPRRPTGGSIRMSSEGLSRRVVTEPDETL</sequence>
<evidence type="ECO:0000313" key="2">
    <source>
        <dbReference type="EMBL" id="PNH09637.1"/>
    </source>
</evidence>
<dbReference type="AlphaFoldDB" id="A0A2J8AAV6"/>
<protein>
    <submittedName>
        <fullName evidence="2">Uncharacterized protein</fullName>
    </submittedName>
</protein>
<reference evidence="2 3" key="1">
    <citation type="journal article" date="2017" name="Mol. Biol. Evol.">
        <title>The 4-celled Tetrabaena socialis nuclear genome reveals the essential components for genetic control of cell number at the origin of multicellularity in the volvocine lineage.</title>
        <authorList>
            <person name="Featherston J."/>
            <person name="Arakaki Y."/>
            <person name="Hanschen E.R."/>
            <person name="Ferris P.J."/>
            <person name="Michod R.E."/>
            <person name="Olson B.J.S.C."/>
            <person name="Nozaki H."/>
            <person name="Durand P.M."/>
        </authorList>
    </citation>
    <scope>NUCLEOTIDE SEQUENCE [LARGE SCALE GENOMIC DNA]</scope>
    <source>
        <strain evidence="2 3">NIES-571</strain>
    </source>
</reference>
<evidence type="ECO:0000256" key="1">
    <source>
        <dbReference type="SAM" id="MobiDB-lite"/>
    </source>
</evidence>
<organism evidence="2 3">
    <name type="scientific">Tetrabaena socialis</name>
    <dbReference type="NCBI Taxonomy" id="47790"/>
    <lineage>
        <taxon>Eukaryota</taxon>
        <taxon>Viridiplantae</taxon>
        <taxon>Chlorophyta</taxon>
        <taxon>core chlorophytes</taxon>
        <taxon>Chlorophyceae</taxon>
        <taxon>CS clade</taxon>
        <taxon>Chlamydomonadales</taxon>
        <taxon>Tetrabaenaceae</taxon>
        <taxon>Tetrabaena</taxon>
    </lineage>
</organism>
<proteinExistence type="predicted"/>